<dbReference type="Proteomes" id="UP001521184">
    <property type="component" value="Unassembled WGS sequence"/>
</dbReference>
<feature type="region of interest" description="Disordered" evidence="1">
    <location>
        <begin position="1"/>
        <end position="20"/>
    </location>
</feature>
<name>A0ABR3TPV6_9PEZI</name>
<keyword evidence="3" id="KW-1185">Reference proteome</keyword>
<protein>
    <submittedName>
        <fullName evidence="2">Uncharacterized protein</fullName>
    </submittedName>
</protein>
<evidence type="ECO:0000256" key="1">
    <source>
        <dbReference type="SAM" id="MobiDB-lite"/>
    </source>
</evidence>
<accession>A0ABR3TPV6</accession>
<evidence type="ECO:0000313" key="3">
    <source>
        <dbReference type="Proteomes" id="UP001521184"/>
    </source>
</evidence>
<gene>
    <name evidence="2" type="ORF">SLS58_005724</name>
</gene>
<proteinExistence type="predicted"/>
<evidence type="ECO:0000313" key="2">
    <source>
        <dbReference type="EMBL" id="KAL1641889.1"/>
    </source>
</evidence>
<comment type="caution">
    <text evidence="2">The sequence shown here is derived from an EMBL/GenBank/DDBJ whole genome shotgun (WGS) entry which is preliminary data.</text>
</comment>
<reference evidence="2 3" key="1">
    <citation type="journal article" date="2023" name="Plant Dis.">
        <title>First Report of Diplodia intermedia Causing Canker and Dieback Diseases on Apple Trees in Canada.</title>
        <authorList>
            <person name="Ellouze W."/>
            <person name="Ilyukhin E."/>
            <person name="Sulman M."/>
            <person name="Ali S."/>
        </authorList>
    </citation>
    <scope>NUCLEOTIDE SEQUENCE [LARGE SCALE GENOMIC DNA]</scope>
    <source>
        <strain evidence="2 3">M45-28</strain>
    </source>
</reference>
<organism evidence="2 3">
    <name type="scientific">Diplodia intermedia</name>
    <dbReference type="NCBI Taxonomy" id="856260"/>
    <lineage>
        <taxon>Eukaryota</taxon>
        <taxon>Fungi</taxon>
        <taxon>Dikarya</taxon>
        <taxon>Ascomycota</taxon>
        <taxon>Pezizomycotina</taxon>
        <taxon>Dothideomycetes</taxon>
        <taxon>Dothideomycetes incertae sedis</taxon>
        <taxon>Botryosphaeriales</taxon>
        <taxon>Botryosphaeriaceae</taxon>
        <taxon>Diplodia</taxon>
    </lineage>
</organism>
<feature type="compositionally biased region" description="Polar residues" evidence="1">
    <location>
        <begin position="1"/>
        <end position="12"/>
    </location>
</feature>
<dbReference type="EMBL" id="JAKEKT020000036">
    <property type="protein sequence ID" value="KAL1641889.1"/>
    <property type="molecule type" value="Genomic_DNA"/>
</dbReference>
<sequence>MAASQQQSTRTHVSVEEKPCPSVQSSENTLCELCLQALILDDARAGGSIQESPDGASTALDFSGFATDEFNSYSGVENRYEVYRDRWRKVDQFGWQNDHSTDVPDSYFRLLKQLFLEEYQQKPWWQAPSSIIRFRIRYGWDGRRSKQDLPQYDLRALAVIIRHPGNNEDMAEMFQFAVGALPAMLRKVQGLVENLPIPTGR</sequence>